<proteinExistence type="predicted"/>
<dbReference type="OrthoDB" id="3701077at2"/>
<accession>A0A2K8PP63</accession>
<organism evidence="5 6">
    <name type="scientific">Streptomyces lavendulae subsp. lavendulae</name>
    <dbReference type="NCBI Taxonomy" id="58340"/>
    <lineage>
        <taxon>Bacteria</taxon>
        <taxon>Bacillati</taxon>
        <taxon>Actinomycetota</taxon>
        <taxon>Actinomycetes</taxon>
        <taxon>Kitasatosporales</taxon>
        <taxon>Streptomycetaceae</taxon>
        <taxon>Streptomyces</taxon>
    </lineage>
</organism>
<keyword evidence="4" id="KW-0472">Membrane</keyword>
<comment type="subcellular location">
    <subcellularLocation>
        <location evidence="1">Endomembrane system</location>
        <topology evidence="1">Multi-pass membrane protein</topology>
    </subcellularLocation>
</comment>
<dbReference type="Proteomes" id="UP000231791">
    <property type="component" value="Chromosome"/>
</dbReference>
<dbReference type="AlphaFoldDB" id="A0A2K8PP63"/>
<dbReference type="RefSeq" id="WP_030238934.1">
    <property type="nucleotide sequence ID" value="NZ_CP024985.1"/>
</dbReference>
<evidence type="ECO:0000313" key="5">
    <source>
        <dbReference type="EMBL" id="ATZ27593.1"/>
    </source>
</evidence>
<protein>
    <submittedName>
        <fullName evidence="5">Uncharacterized protein</fullName>
    </submittedName>
</protein>
<evidence type="ECO:0000256" key="2">
    <source>
        <dbReference type="ARBA" id="ARBA00022692"/>
    </source>
</evidence>
<dbReference type="GO" id="GO:0012505">
    <property type="term" value="C:endomembrane system"/>
    <property type="evidence" value="ECO:0007669"/>
    <property type="project" value="UniProtKB-SubCell"/>
</dbReference>
<evidence type="ECO:0000256" key="4">
    <source>
        <dbReference type="ARBA" id="ARBA00023136"/>
    </source>
</evidence>
<name>A0A2K8PP63_STRLA</name>
<dbReference type="KEGG" id="slx:SLAV_29035"/>
<evidence type="ECO:0000256" key="1">
    <source>
        <dbReference type="ARBA" id="ARBA00004127"/>
    </source>
</evidence>
<keyword evidence="3" id="KW-1133">Transmembrane helix</keyword>
<evidence type="ECO:0000313" key="6">
    <source>
        <dbReference type="Proteomes" id="UP000231791"/>
    </source>
</evidence>
<keyword evidence="6" id="KW-1185">Reference proteome</keyword>
<sequence>MSGPGAASRDAGLQPERTRLAWRRTTLACSVAAVLAVRQALHGSGSPLRVAGTAVIALIWLAFLGVAHVRMRQLATARPPALAPRVALGAVLCTVALALFAMTVIF</sequence>
<dbReference type="Pfam" id="PF02656">
    <property type="entry name" value="DUF202"/>
    <property type="match status" value="1"/>
</dbReference>
<evidence type="ECO:0000256" key="3">
    <source>
        <dbReference type="ARBA" id="ARBA00022989"/>
    </source>
</evidence>
<dbReference type="EMBL" id="CP024985">
    <property type="protein sequence ID" value="ATZ27593.1"/>
    <property type="molecule type" value="Genomic_DNA"/>
</dbReference>
<gene>
    <name evidence="5" type="ORF">SLAV_29035</name>
</gene>
<dbReference type="InterPro" id="IPR003807">
    <property type="entry name" value="DUF202"/>
</dbReference>
<dbReference type="GeneID" id="49386807"/>
<keyword evidence="2" id="KW-0812">Transmembrane</keyword>
<reference evidence="5 6" key="1">
    <citation type="submission" date="2017-11" db="EMBL/GenBank/DDBJ databases">
        <title>Complete genome sequence of Streptomyces lavendulae subsp. lavendulae CCM 3239 (formerly 'Streptomyces aureofaciens CCM 3239'), the producer of the angucycline-type antibiotic auricin.</title>
        <authorList>
            <person name="Busche T."/>
            <person name="Novakova R."/>
            <person name="Al'Dilaimi A."/>
            <person name="Homerova D."/>
            <person name="Feckova L."/>
            <person name="Rezuchova B."/>
            <person name="Mingyar E."/>
            <person name="Csolleiova D."/>
            <person name="Bekeova C."/>
            <person name="Winkler A."/>
            <person name="Sevcikova B."/>
            <person name="Kalinowski J."/>
            <person name="Kormanec J."/>
            <person name="Ruckert C."/>
        </authorList>
    </citation>
    <scope>NUCLEOTIDE SEQUENCE [LARGE SCALE GENOMIC DNA]</scope>
    <source>
        <strain evidence="5 6">CCM 3239</strain>
    </source>
</reference>